<keyword evidence="3" id="KW-1185">Reference proteome</keyword>
<protein>
    <submittedName>
        <fullName evidence="2">Uncharacterized protein</fullName>
    </submittedName>
</protein>
<feature type="compositionally biased region" description="Acidic residues" evidence="1">
    <location>
        <begin position="356"/>
        <end position="366"/>
    </location>
</feature>
<feature type="region of interest" description="Disordered" evidence="1">
    <location>
        <begin position="285"/>
        <end position="366"/>
    </location>
</feature>
<comment type="caution">
    <text evidence="2">The sequence shown here is derived from an EMBL/GenBank/DDBJ whole genome shotgun (WGS) entry which is preliminary data.</text>
</comment>
<proteinExistence type="predicted"/>
<feature type="compositionally biased region" description="Acidic residues" evidence="1">
    <location>
        <begin position="293"/>
        <end position="308"/>
    </location>
</feature>
<feature type="region of interest" description="Disordered" evidence="1">
    <location>
        <begin position="167"/>
        <end position="204"/>
    </location>
</feature>
<dbReference type="EMBL" id="WIXP02000006">
    <property type="protein sequence ID" value="KAF6209641.1"/>
    <property type="molecule type" value="Genomic_DNA"/>
</dbReference>
<dbReference type="AlphaFoldDB" id="A0A8S9XMX5"/>
<feature type="compositionally biased region" description="Basic and acidic residues" evidence="1">
    <location>
        <begin position="309"/>
        <end position="334"/>
    </location>
</feature>
<name>A0A8S9XMX5_APOLU</name>
<feature type="compositionally biased region" description="Basic residues" evidence="1">
    <location>
        <begin position="191"/>
        <end position="204"/>
    </location>
</feature>
<gene>
    <name evidence="2" type="ORF">GE061_015389</name>
</gene>
<reference evidence="2" key="1">
    <citation type="journal article" date="2021" name="Mol. Ecol. Resour.">
        <title>Apolygus lucorum genome provides insights into omnivorousness and mesophyll feeding.</title>
        <authorList>
            <person name="Liu Y."/>
            <person name="Liu H."/>
            <person name="Wang H."/>
            <person name="Huang T."/>
            <person name="Liu B."/>
            <person name="Yang B."/>
            <person name="Yin L."/>
            <person name="Li B."/>
            <person name="Zhang Y."/>
            <person name="Zhang S."/>
            <person name="Jiang F."/>
            <person name="Zhang X."/>
            <person name="Ren Y."/>
            <person name="Wang B."/>
            <person name="Wang S."/>
            <person name="Lu Y."/>
            <person name="Wu K."/>
            <person name="Fan W."/>
            <person name="Wang G."/>
        </authorList>
    </citation>
    <scope>NUCLEOTIDE SEQUENCE</scope>
    <source>
        <strain evidence="2">12Hb</strain>
    </source>
</reference>
<accession>A0A8S9XMX5</accession>
<organism evidence="2 3">
    <name type="scientific">Apolygus lucorum</name>
    <name type="common">Small green plant bug</name>
    <name type="synonym">Lygocoris lucorum</name>
    <dbReference type="NCBI Taxonomy" id="248454"/>
    <lineage>
        <taxon>Eukaryota</taxon>
        <taxon>Metazoa</taxon>
        <taxon>Ecdysozoa</taxon>
        <taxon>Arthropoda</taxon>
        <taxon>Hexapoda</taxon>
        <taxon>Insecta</taxon>
        <taxon>Pterygota</taxon>
        <taxon>Neoptera</taxon>
        <taxon>Paraneoptera</taxon>
        <taxon>Hemiptera</taxon>
        <taxon>Heteroptera</taxon>
        <taxon>Panheteroptera</taxon>
        <taxon>Cimicomorpha</taxon>
        <taxon>Miridae</taxon>
        <taxon>Mirini</taxon>
        <taxon>Apolygus</taxon>
    </lineage>
</organism>
<feature type="compositionally biased region" description="Basic and acidic residues" evidence="1">
    <location>
        <begin position="135"/>
        <end position="149"/>
    </location>
</feature>
<evidence type="ECO:0000313" key="2">
    <source>
        <dbReference type="EMBL" id="KAF6209641.1"/>
    </source>
</evidence>
<evidence type="ECO:0000256" key="1">
    <source>
        <dbReference type="SAM" id="MobiDB-lite"/>
    </source>
</evidence>
<evidence type="ECO:0000313" key="3">
    <source>
        <dbReference type="Proteomes" id="UP000466442"/>
    </source>
</evidence>
<feature type="compositionally biased region" description="Basic residues" evidence="1">
    <location>
        <begin position="76"/>
        <end position="86"/>
    </location>
</feature>
<feature type="region of interest" description="Disordered" evidence="1">
    <location>
        <begin position="1"/>
        <end position="149"/>
    </location>
</feature>
<feature type="compositionally biased region" description="Basic residues" evidence="1">
    <location>
        <begin position="20"/>
        <end position="30"/>
    </location>
</feature>
<sequence>MEVDVPAKTSSSKSLEKPERHQRHHERTRKAKEDRDERSDDDESTGMTTRSLRERSVDVDGPARTSPSKTLEKPERHLRHHERTRRGRDDRDERSEDDESHKRKKKEPTPEEDFREERRRRREERMSCALEEDDKEKTRSLSTSRDKLCTTLDRVARSDRSLRVKERPYYEEFESEESSPVYPSRPGRLPKATHKKKRVSSKSRLTKKRLSVEEKLIEDNKSYYKVEVLNSKLRSTEYFVNQKQAEERVNGDVAIDEVKPVVVRFMKIRSTELALLSDEAENFMFGDTKKDDSDEEEEDEDEDAQEGSESDRRIKEERSEGSSDRLKAETDSSSHSDLIAVKPLSSDDLARQVKEEDGEGEDEEVIEEEVAKLTYSFERPPIREPWVDAVTRQREGREFYIPMSHDYPKVILPYEVKKQRKRGRKSESGAAPTPNPPTPATAVCPSSPFHRKDRVSRLIQASIIDDKPRKSPRCHASTLAIMSTLMRRRPTRECAEKLVSYEEESSLPETVESSGSNSNSMDAKVLPPVAEISRVLPIGDFELPPGGDKIAEALLMGFTHLDNYEPASCLHVDPACVNDDLPSFSRPGLDMPVEEILRTYSSCASMNLEENLAPVRTFPSFYRSQADSCASSDCSDFLGFMEDGQAATKKRKKRRNLTGWPVEKPRRKLKDKEIGNTCLLLNNRAMTPEPARLTSAAVTPLSASSPVRRRCGRPSKIRPCLSATLPIPSPLASDHPPSPASDYNSSLPIKKKISRFGTRRSILK</sequence>
<feature type="region of interest" description="Disordered" evidence="1">
    <location>
        <begin position="418"/>
        <end position="449"/>
    </location>
</feature>
<dbReference type="Proteomes" id="UP000466442">
    <property type="component" value="Unassembled WGS sequence"/>
</dbReference>
<dbReference type="OrthoDB" id="21380at2759"/>